<name>A0ABQ6N0L5_9STRA</name>
<organism evidence="1 2">
    <name type="scientific">Tetraparma gracilis</name>
    <dbReference type="NCBI Taxonomy" id="2962635"/>
    <lineage>
        <taxon>Eukaryota</taxon>
        <taxon>Sar</taxon>
        <taxon>Stramenopiles</taxon>
        <taxon>Ochrophyta</taxon>
        <taxon>Bolidophyceae</taxon>
        <taxon>Parmales</taxon>
        <taxon>Triparmaceae</taxon>
        <taxon>Tetraparma</taxon>
    </lineage>
</organism>
<proteinExistence type="predicted"/>
<comment type="caution">
    <text evidence="1">The sequence shown here is derived from an EMBL/GenBank/DDBJ whole genome shotgun (WGS) entry which is preliminary data.</text>
</comment>
<accession>A0ABQ6N0L5</accession>
<evidence type="ECO:0000313" key="1">
    <source>
        <dbReference type="EMBL" id="GMI36806.1"/>
    </source>
</evidence>
<protein>
    <submittedName>
        <fullName evidence="1">Uncharacterized protein</fullName>
    </submittedName>
</protein>
<dbReference type="EMBL" id="BRYB01000748">
    <property type="protein sequence ID" value="GMI36806.1"/>
    <property type="molecule type" value="Genomic_DNA"/>
</dbReference>
<reference evidence="1 2" key="1">
    <citation type="journal article" date="2023" name="Commun. Biol.">
        <title>Genome analysis of Parmales, the sister group of diatoms, reveals the evolutionary specialization of diatoms from phago-mixotrophs to photoautotrophs.</title>
        <authorList>
            <person name="Ban H."/>
            <person name="Sato S."/>
            <person name="Yoshikawa S."/>
            <person name="Yamada K."/>
            <person name="Nakamura Y."/>
            <person name="Ichinomiya M."/>
            <person name="Sato N."/>
            <person name="Blanc-Mathieu R."/>
            <person name="Endo H."/>
            <person name="Kuwata A."/>
            <person name="Ogata H."/>
        </authorList>
    </citation>
    <scope>NUCLEOTIDE SEQUENCE [LARGE SCALE GENOMIC DNA]</scope>
</reference>
<feature type="non-terminal residue" evidence="1">
    <location>
        <position position="1"/>
    </location>
</feature>
<keyword evidence="2" id="KW-1185">Reference proteome</keyword>
<sequence>PPPPPPPLPRYFGGKSRYIGVYKDSDTACAIYDKVKASLEKIVQEGGLRKGEPPEVIFDRVKKRVKEQFGDVK</sequence>
<evidence type="ECO:0000313" key="2">
    <source>
        <dbReference type="Proteomes" id="UP001165060"/>
    </source>
</evidence>
<gene>
    <name evidence="1" type="ORF">TeGR_g6144</name>
</gene>
<dbReference type="Proteomes" id="UP001165060">
    <property type="component" value="Unassembled WGS sequence"/>
</dbReference>